<dbReference type="PANTHER" id="PTHR46277:SF3">
    <property type="entry name" value="BINDING PROTEIN, PUTATIVE-RELATED"/>
    <property type="match status" value="1"/>
</dbReference>
<feature type="domain" description="CRAL-TRIO" evidence="1">
    <location>
        <begin position="96"/>
        <end position="257"/>
    </location>
</feature>
<sequence>MSITQPTVPTSRTESEQQKLNTLTKEQLSVYLRLEDYLVEKYGRSDEVPDDWQLVLDPQCLLRFCRARKFNYDDVLSLVTEWLNWRITRKPHLIKSKDVQNELKVGKIFWFGHDKEGCPNVIIKAQLHVVADRDYDEFISLVLYTAESLMNSIKSSGKNIERYNIIYDASNIGYKNFDANICKDVFKLSNYYAERLNSVYIINANWILKALMKVVKPMMDPVTFSKIVALDSIEDLKTNIDKDQLIEEYGGSNIYKYTIPCELSLSEQTKSE</sequence>
<proteinExistence type="predicted"/>
<dbReference type="SMART" id="SM00516">
    <property type="entry name" value="SEC14"/>
    <property type="match status" value="1"/>
</dbReference>
<organism evidence="2 3">
    <name type="scientific">Acrasis kona</name>
    <dbReference type="NCBI Taxonomy" id="1008807"/>
    <lineage>
        <taxon>Eukaryota</taxon>
        <taxon>Discoba</taxon>
        <taxon>Heterolobosea</taxon>
        <taxon>Tetramitia</taxon>
        <taxon>Eutetramitia</taxon>
        <taxon>Acrasidae</taxon>
        <taxon>Acrasis</taxon>
    </lineage>
</organism>
<dbReference type="PANTHER" id="PTHR46277">
    <property type="entry name" value="OS03G0850700 PROTEIN"/>
    <property type="match status" value="1"/>
</dbReference>
<evidence type="ECO:0000313" key="2">
    <source>
        <dbReference type="EMBL" id="KAL0486613.1"/>
    </source>
</evidence>
<gene>
    <name evidence="2" type="ORF">AKO1_001539</name>
</gene>
<dbReference type="EMBL" id="JAOPGA020001252">
    <property type="protein sequence ID" value="KAL0486613.1"/>
    <property type="molecule type" value="Genomic_DNA"/>
</dbReference>
<dbReference type="AlphaFoldDB" id="A0AAW2ZBC4"/>
<dbReference type="PROSITE" id="PS50191">
    <property type="entry name" value="CRAL_TRIO"/>
    <property type="match status" value="1"/>
</dbReference>
<dbReference type="Gene3D" id="3.40.525.10">
    <property type="entry name" value="CRAL-TRIO lipid binding domain"/>
    <property type="match status" value="1"/>
</dbReference>
<dbReference type="InterPro" id="IPR036865">
    <property type="entry name" value="CRAL-TRIO_dom_sf"/>
</dbReference>
<dbReference type="SUPFAM" id="SSF52087">
    <property type="entry name" value="CRAL/TRIO domain"/>
    <property type="match status" value="1"/>
</dbReference>
<dbReference type="InterPro" id="IPR036273">
    <property type="entry name" value="CRAL/TRIO_N_dom_sf"/>
</dbReference>
<keyword evidence="3" id="KW-1185">Reference proteome</keyword>
<protein>
    <submittedName>
        <fullName evidence="2">CRAL-TRIO domain-containing protein</fullName>
    </submittedName>
</protein>
<dbReference type="SMART" id="SM01100">
    <property type="entry name" value="CRAL_TRIO_N"/>
    <property type="match status" value="1"/>
</dbReference>
<name>A0AAW2ZBC4_9EUKA</name>
<dbReference type="CDD" id="cd00170">
    <property type="entry name" value="SEC14"/>
    <property type="match status" value="1"/>
</dbReference>
<dbReference type="Pfam" id="PF00650">
    <property type="entry name" value="CRAL_TRIO"/>
    <property type="match status" value="1"/>
</dbReference>
<evidence type="ECO:0000259" key="1">
    <source>
        <dbReference type="PROSITE" id="PS50191"/>
    </source>
</evidence>
<dbReference type="Pfam" id="PF03765">
    <property type="entry name" value="CRAL_TRIO_N"/>
    <property type="match status" value="1"/>
</dbReference>
<dbReference type="InterPro" id="IPR001251">
    <property type="entry name" value="CRAL-TRIO_dom"/>
</dbReference>
<dbReference type="Proteomes" id="UP001431209">
    <property type="component" value="Unassembled WGS sequence"/>
</dbReference>
<dbReference type="SUPFAM" id="SSF46938">
    <property type="entry name" value="CRAL/TRIO N-terminal domain"/>
    <property type="match status" value="1"/>
</dbReference>
<accession>A0AAW2ZBC4</accession>
<evidence type="ECO:0000313" key="3">
    <source>
        <dbReference type="Proteomes" id="UP001431209"/>
    </source>
</evidence>
<comment type="caution">
    <text evidence="2">The sequence shown here is derived from an EMBL/GenBank/DDBJ whole genome shotgun (WGS) entry which is preliminary data.</text>
</comment>
<reference evidence="2 3" key="1">
    <citation type="submission" date="2024-03" db="EMBL/GenBank/DDBJ databases">
        <title>The Acrasis kona genome and developmental transcriptomes reveal deep origins of eukaryotic multicellular pathways.</title>
        <authorList>
            <person name="Sheikh S."/>
            <person name="Fu C.-J."/>
            <person name="Brown M.W."/>
            <person name="Baldauf S.L."/>
        </authorList>
    </citation>
    <scope>NUCLEOTIDE SEQUENCE [LARGE SCALE GENOMIC DNA]</scope>
    <source>
        <strain evidence="2 3">ATCC MYA-3509</strain>
    </source>
</reference>
<dbReference type="InterPro" id="IPR011074">
    <property type="entry name" value="CRAL/TRIO_N_dom"/>
</dbReference>